<dbReference type="InterPro" id="IPR035906">
    <property type="entry name" value="MetI-like_sf"/>
</dbReference>
<keyword evidence="4 7" id="KW-0812">Transmembrane</keyword>
<dbReference type="InterPro" id="IPR000515">
    <property type="entry name" value="MetI-like"/>
</dbReference>
<sequence>MSVQVPEGISEAFGVEGAANAPTSARLTWRRLRRNRSAMIAGILFLLVVFACFPGASIWSSAIAHRGPDAQNLQGTVNSGGKKVEVVAADGTPIGPGLRGEYMLGADSNGRDLMVRILYGGRTSLTVGILSALLCTFFALLLALPAGYFGGKTDSVISSTLDLIWSFPVYLLAVALSASLVVNGINVGWIHIGSSSLLIPIVVIAVVFVPYLARPIRSEVMALRDREFVQAAAAHGAGATRIMVREILPNVFATTLVLFTLIVAGNILVEAALSFLGVGVPVLTPSWGNIIQQGYTTIVTAPWQTIAPGLAIMFTAITLNVFGDGLRDALDPQAEVRGIEMR</sequence>
<organism evidence="9">
    <name type="scientific">freshwater metagenome</name>
    <dbReference type="NCBI Taxonomy" id="449393"/>
    <lineage>
        <taxon>unclassified sequences</taxon>
        <taxon>metagenomes</taxon>
        <taxon>ecological metagenomes</taxon>
    </lineage>
</organism>
<gene>
    <name evidence="9" type="ORF">UFOPK3522_01775</name>
</gene>
<keyword evidence="2" id="KW-0813">Transport</keyword>
<evidence type="ECO:0000256" key="4">
    <source>
        <dbReference type="ARBA" id="ARBA00022692"/>
    </source>
</evidence>
<dbReference type="Pfam" id="PF00528">
    <property type="entry name" value="BPD_transp_1"/>
    <property type="match status" value="1"/>
</dbReference>
<evidence type="ECO:0000256" key="1">
    <source>
        <dbReference type="ARBA" id="ARBA00004651"/>
    </source>
</evidence>
<evidence type="ECO:0000256" key="6">
    <source>
        <dbReference type="ARBA" id="ARBA00023136"/>
    </source>
</evidence>
<feature type="transmembrane region" description="Helical" evidence="7">
    <location>
        <begin position="303"/>
        <end position="322"/>
    </location>
</feature>
<feature type="transmembrane region" description="Helical" evidence="7">
    <location>
        <begin position="251"/>
        <end position="283"/>
    </location>
</feature>
<dbReference type="PANTHER" id="PTHR43386">
    <property type="entry name" value="OLIGOPEPTIDE TRANSPORT SYSTEM PERMEASE PROTEIN APPC"/>
    <property type="match status" value="1"/>
</dbReference>
<accession>A0A6J6A7B6</accession>
<dbReference type="PROSITE" id="PS50928">
    <property type="entry name" value="ABC_TM1"/>
    <property type="match status" value="1"/>
</dbReference>
<name>A0A6J6A7B6_9ZZZZ</name>
<dbReference type="SUPFAM" id="SSF161098">
    <property type="entry name" value="MetI-like"/>
    <property type="match status" value="1"/>
</dbReference>
<feature type="transmembrane region" description="Helical" evidence="7">
    <location>
        <begin position="129"/>
        <end position="151"/>
    </location>
</feature>
<feature type="transmembrane region" description="Helical" evidence="7">
    <location>
        <begin position="188"/>
        <end position="213"/>
    </location>
</feature>
<dbReference type="AlphaFoldDB" id="A0A6J6A7B6"/>
<dbReference type="CDD" id="cd06261">
    <property type="entry name" value="TM_PBP2"/>
    <property type="match status" value="1"/>
</dbReference>
<dbReference type="Gene3D" id="1.10.3720.10">
    <property type="entry name" value="MetI-like"/>
    <property type="match status" value="1"/>
</dbReference>
<dbReference type="Pfam" id="PF12911">
    <property type="entry name" value="OppC_N"/>
    <property type="match status" value="1"/>
</dbReference>
<evidence type="ECO:0000256" key="5">
    <source>
        <dbReference type="ARBA" id="ARBA00022989"/>
    </source>
</evidence>
<dbReference type="InterPro" id="IPR050366">
    <property type="entry name" value="BP-dependent_transpt_permease"/>
</dbReference>
<protein>
    <submittedName>
        <fullName evidence="9">Unannotated protein</fullName>
    </submittedName>
</protein>
<proteinExistence type="predicted"/>
<keyword evidence="5 7" id="KW-1133">Transmembrane helix</keyword>
<feature type="transmembrane region" description="Helical" evidence="7">
    <location>
        <begin position="38"/>
        <end position="59"/>
    </location>
</feature>
<evidence type="ECO:0000256" key="7">
    <source>
        <dbReference type="SAM" id="Phobius"/>
    </source>
</evidence>
<evidence type="ECO:0000256" key="2">
    <source>
        <dbReference type="ARBA" id="ARBA00022448"/>
    </source>
</evidence>
<dbReference type="GO" id="GO:0005886">
    <property type="term" value="C:plasma membrane"/>
    <property type="evidence" value="ECO:0007669"/>
    <property type="project" value="UniProtKB-SubCell"/>
</dbReference>
<keyword evidence="3" id="KW-1003">Cell membrane</keyword>
<feature type="domain" description="ABC transmembrane type-1" evidence="8">
    <location>
        <begin position="121"/>
        <end position="323"/>
    </location>
</feature>
<evidence type="ECO:0000313" key="9">
    <source>
        <dbReference type="EMBL" id="CAB4347643.1"/>
    </source>
</evidence>
<dbReference type="GO" id="GO:0055085">
    <property type="term" value="P:transmembrane transport"/>
    <property type="evidence" value="ECO:0007669"/>
    <property type="project" value="InterPro"/>
</dbReference>
<dbReference type="EMBL" id="CAESAO010000246">
    <property type="protein sequence ID" value="CAB4347643.1"/>
    <property type="molecule type" value="Genomic_DNA"/>
</dbReference>
<keyword evidence="6 7" id="KW-0472">Membrane</keyword>
<dbReference type="PANTHER" id="PTHR43386:SF1">
    <property type="entry name" value="D,D-DIPEPTIDE TRANSPORT SYSTEM PERMEASE PROTEIN DDPC-RELATED"/>
    <property type="match status" value="1"/>
</dbReference>
<feature type="transmembrane region" description="Helical" evidence="7">
    <location>
        <begin position="163"/>
        <end position="182"/>
    </location>
</feature>
<comment type="subcellular location">
    <subcellularLocation>
        <location evidence="1">Cell membrane</location>
        <topology evidence="1">Multi-pass membrane protein</topology>
    </subcellularLocation>
</comment>
<dbReference type="InterPro" id="IPR025966">
    <property type="entry name" value="OppC_N"/>
</dbReference>
<evidence type="ECO:0000259" key="8">
    <source>
        <dbReference type="PROSITE" id="PS50928"/>
    </source>
</evidence>
<evidence type="ECO:0000256" key="3">
    <source>
        <dbReference type="ARBA" id="ARBA00022475"/>
    </source>
</evidence>
<reference evidence="9" key="1">
    <citation type="submission" date="2020-05" db="EMBL/GenBank/DDBJ databases">
        <authorList>
            <person name="Chiriac C."/>
            <person name="Salcher M."/>
            <person name="Ghai R."/>
            <person name="Kavagutti S V."/>
        </authorList>
    </citation>
    <scope>NUCLEOTIDE SEQUENCE</scope>
</reference>